<comment type="caution">
    <text evidence="1">The sequence shown here is derived from an EMBL/GenBank/DDBJ whole genome shotgun (WGS) entry which is preliminary data.</text>
</comment>
<dbReference type="AlphaFoldDB" id="A0A3M7PVM7"/>
<evidence type="ECO:0000313" key="1">
    <source>
        <dbReference type="EMBL" id="RNA02738.1"/>
    </source>
</evidence>
<keyword evidence="2" id="KW-1185">Reference proteome</keyword>
<protein>
    <submittedName>
        <fullName evidence="1">Uncharacterized protein</fullName>
    </submittedName>
</protein>
<gene>
    <name evidence="1" type="ORF">BpHYR1_054013</name>
</gene>
<sequence length="153" mass="17803">MGSAQYCRLTCLSEFIAYFSIISLSHQLQNALRTNSGRCKKLAYSKWFLLKFISEQLWKYISQKSVKEIANKLKKYSIIKKYLQLFKIITKTSAKSQSLIYRLNVIVNPYLKRKSHEAPVDLPTKRRSLRKLNLSLNLVVFVISKKNLSPPKS</sequence>
<proteinExistence type="predicted"/>
<dbReference type="Proteomes" id="UP000276133">
    <property type="component" value="Unassembled WGS sequence"/>
</dbReference>
<evidence type="ECO:0000313" key="2">
    <source>
        <dbReference type="Proteomes" id="UP000276133"/>
    </source>
</evidence>
<organism evidence="1 2">
    <name type="scientific">Brachionus plicatilis</name>
    <name type="common">Marine rotifer</name>
    <name type="synonym">Brachionus muelleri</name>
    <dbReference type="NCBI Taxonomy" id="10195"/>
    <lineage>
        <taxon>Eukaryota</taxon>
        <taxon>Metazoa</taxon>
        <taxon>Spiralia</taxon>
        <taxon>Gnathifera</taxon>
        <taxon>Rotifera</taxon>
        <taxon>Eurotatoria</taxon>
        <taxon>Monogononta</taxon>
        <taxon>Pseudotrocha</taxon>
        <taxon>Ploima</taxon>
        <taxon>Brachionidae</taxon>
        <taxon>Brachionus</taxon>
    </lineage>
</organism>
<accession>A0A3M7PVM7</accession>
<reference evidence="1 2" key="1">
    <citation type="journal article" date="2018" name="Sci. Rep.">
        <title>Genomic signatures of local adaptation to the degree of environmental predictability in rotifers.</title>
        <authorList>
            <person name="Franch-Gras L."/>
            <person name="Hahn C."/>
            <person name="Garcia-Roger E.M."/>
            <person name="Carmona M.J."/>
            <person name="Serra M."/>
            <person name="Gomez A."/>
        </authorList>
    </citation>
    <scope>NUCLEOTIDE SEQUENCE [LARGE SCALE GENOMIC DNA]</scope>
    <source>
        <strain evidence="1">HYR1</strain>
    </source>
</reference>
<dbReference type="EMBL" id="REGN01008773">
    <property type="protein sequence ID" value="RNA02738.1"/>
    <property type="molecule type" value="Genomic_DNA"/>
</dbReference>
<name>A0A3M7PVM7_BRAPC</name>